<dbReference type="GO" id="GO:0007030">
    <property type="term" value="P:Golgi organization"/>
    <property type="evidence" value="ECO:0007669"/>
    <property type="project" value="InterPro"/>
</dbReference>
<dbReference type="PANTHER" id="PTHR13066">
    <property type="entry name" value="BASIC LEUCINE ZIPPER NUCLEAR FACTOR 1 BLZF1 PROTEIN"/>
    <property type="match status" value="1"/>
</dbReference>
<keyword evidence="3" id="KW-1185">Reference proteome</keyword>
<proteinExistence type="predicted"/>
<dbReference type="Proteomes" id="UP000270094">
    <property type="component" value="Unassembled WGS sequence"/>
</dbReference>
<organism evidence="2 3">
    <name type="scientific">Strongylus vulgaris</name>
    <name type="common">Blood worm</name>
    <dbReference type="NCBI Taxonomy" id="40348"/>
    <lineage>
        <taxon>Eukaryota</taxon>
        <taxon>Metazoa</taxon>
        <taxon>Ecdysozoa</taxon>
        <taxon>Nematoda</taxon>
        <taxon>Chromadorea</taxon>
        <taxon>Rhabditida</taxon>
        <taxon>Rhabditina</taxon>
        <taxon>Rhabditomorpha</taxon>
        <taxon>Strongyloidea</taxon>
        <taxon>Strongylidae</taxon>
        <taxon>Strongylus</taxon>
    </lineage>
</organism>
<dbReference type="GO" id="GO:0000139">
    <property type="term" value="C:Golgi membrane"/>
    <property type="evidence" value="ECO:0007669"/>
    <property type="project" value="TreeGrafter"/>
</dbReference>
<gene>
    <name evidence="2" type="ORF">SVUK_LOCUS5415</name>
</gene>
<reference evidence="2 3" key="1">
    <citation type="submission" date="2018-11" db="EMBL/GenBank/DDBJ databases">
        <authorList>
            <consortium name="Pathogen Informatics"/>
        </authorList>
    </citation>
    <scope>NUCLEOTIDE SEQUENCE [LARGE SCALE GENOMIC DNA]</scope>
</reference>
<dbReference type="GO" id="GO:0043001">
    <property type="term" value="P:Golgi to plasma membrane protein transport"/>
    <property type="evidence" value="ECO:0007669"/>
    <property type="project" value="InterPro"/>
</dbReference>
<keyword evidence="1" id="KW-0175">Coiled coil</keyword>
<evidence type="ECO:0000313" key="3">
    <source>
        <dbReference type="Proteomes" id="UP000270094"/>
    </source>
</evidence>
<sequence>MDLIDLYHAYDHHAAFNDDNVFDDKLMENGVTTAPKDSLKMKKPRFVPWEPYKAAPSPDRKGEAPQKLPTLIPYGGVMLDENSNKKTFEDNILVDARRYRAKLESDVESEEVTALKKELEEVKSQLELERKLNAELKRLMVATISDE</sequence>
<protein>
    <submittedName>
        <fullName evidence="2">Uncharacterized protein</fullName>
    </submittedName>
</protein>
<accession>A0A3P7J1R2</accession>
<dbReference type="OrthoDB" id="5959043at2759"/>
<feature type="non-terminal residue" evidence="2">
    <location>
        <position position="147"/>
    </location>
</feature>
<dbReference type="PANTHER" id="PTHR13066:SF2">
    <property type="entry name" value="GOLGIN-45"/>
    <property type="match status" value="1"/>
</dbReference>
<evidence type="ECO:0000313" key="2">
    <source>
        <dbReference type="EMBL" id="VDM70417.1"/>
    </source>
</evidence>
<dbReference type="InterPro" id="IPR027095">
    <property type="entry name" value="Golgin-45"/>
</dbReference>
<dbReference type="AlphaFoldDB" id="A0A3P7J1R2"/>
<dbReference type="EMBL" id="UYYB01015981">
    <property type="protein sequence ID" value="VDM70417.1"/>
    <property type="molecule type" value="Genomic_DNA"/>
</dbReference>
<name>A0A3P7J1R2_STRVU</name>
<feature type="coiled-coil region" evidence="1">
    <location>
        <begin position="105"/>
        <end position="139"/>
    </location>
</feature>
<evidence type="ECO:0000256" key="1">
    <source>
        <dbReference type="SAM" id="Coils"/>
    </source>
</evidence>